<accession>J2YED1</accession>
<name>J2YED1_PSEFQ</name>
<dbReference type="Gene3D" id="2.160.10.10">
    <property type="entry name" value="Hexapeptide repeat proteins"/>
    <property type="match status" value="1"/>
</dbReference>
<sequence>MTSTYRVMDYFPPEDTLNSGFFTHLDEIEAQAPGALVYCQNIHYLHKALAIVNVACILCPENLMDEVRATEKTIVFCVDPRTAFFRLYNSFNQEAGCATLPPPIIGDNCKLHPSAVISPLAKLGNNVEVSANVVIEGPVEIGDNVFIGSNAVVGAEGLITLRNGDGTLTMVKHQGGVRIGSGCQVLAGAVIARSLFQQPTTIHDNCQIGIMTNIGHGAVIGKNCVVSGNTVVAGRSRLGAGVWVGASCSIAQGLVIGDAVQIRMGSVVISDIAPHSVVSGNFAINHRANMTAHLGKLK</sequence>
<dbReference type="Proteomes" id="UP000007289">
    <property type="component" value="Chromosome"/>
</dbReference>
<keyword evidence="2" id="KW-0808">Transferase</keyword>
<dbReference type="EC" id="2.3.1.-" evidence="2"/>
<protein>
    <submittedName>
        <fullName evidence="2">UDP-3-O-[3-hydroxymyristoyl] glucosamine N-acyltransferase, putative</fullName>
        <ecNumber evidence="2">2.3.1.-</ecNumber>
    </submittedName>
</protein>
<dbReference type="EMBL" id="AGBM01000001">
    <property type="protein sequence ID" value="EJL05269.1"/>
    <property type="molecule type" value="Genomic_DNA"/>
</dbReference>
<dbReference type="RefSeq" id="WP_003183840.1">
    <property type="nucleotide sequence ID" value="NZ_CM001558.1"/>
</dbReference>
<dbReference type="InterPro" id="IPR001451">
    <property type="entry name" value="Hexapep"/>
</dbReference>
<proteinExistence type="inferred from homology"/>
<dbReference type="InterPro" id="IPR011004">
    <property type="entry name" value="Trimer_LpxA-like_sf"/>
</dbReference>
<dbReference type="Pfam" id="PF00132">
    <property type="entry name" value="Hexapep"/>
    <property type="match status" value="2"/>
</dbReference>
<dbReference type="Pfam" id="PF14602">
    <property type="entry name" value="Hexapep_2"/>
    <property type="match status" value="1"/>
</dbReference>
<dbReference type="InterPro" id="IPR050179">
    <property type="entry name" value="Trans_hexapeptide_repeat"/>
</dbReference>
<dbReference type="eggNOG" id="COG1044">
    <property type="taxonomic scope" value="Bacteria"/>
</dbReference>
<dbReference type="HOGENOM" id="CLU_049865_1_1_6"/>
<dbReference type="AlphaFoldDB" id="J2YED1"/>
<dbReference type="PANTHER" id="PTHR43300">
    <property type="entry name" value="ACETYLTRANSFERASE"/>
    <property type="match status" value="1"/>
</dbReference>
<dbReference type="SUPFAM" id="SSF51161">
    <property type="entry name" value="Trimeric LpxA-like enzymes"/>
    <property type="match status" value="1"/>
</dbReference>
<reference evidence="2" key="1">
    <citation type="journal article" date="2012" name="PLoS Genet.">
        <title>Comparative Genomics of Plant-Associated Pseudomonas spp.: Insights into Diversity and Inheritance of Traits Involved in Multitrophic Interactions.</title>
        <authorList>
            <person name="Loper J.E."/>
            <person name="Hassan K.A."/>
            <person name="Mavrodi D.V."/>
            <person name="Davis E.W.II."/>
            <person name="Lim C.K."/>
            <person name="Shaffer B.T."/>
            <person name="Elbourne L.D."/>
            <person name="Stockwell V.O."/>
            <person name="Hartney S.L."/>
            <person name="Breakwell K."/>
            <person name="Henkels M.D."/>
            <person name="Tetu S.G."/>
            <person name="Rangel L.I."/>
            <person name="Kidarsa T.A."/>
            <person name="Wilson N.L."/>
            <person name="van de Mortel J.E."/>
            <person name="Song C."/>
            <person name="Blumhagen R."/>
            <person name="Radune D."/>
            <person name="Hostetler J.B."/>
            <person name="Brinkac L.M."/>
            <person name="Durkin A.S."/>
            <person name="Kluepfel D.A."/>
            <person name="Wechter W.P."/>
            <person name="Anderson A.J."/>
            <person name="Kim Y.C."/>
            <person name="Pierson L.S.III."/>
            <person name="Pierson E.A."/>
            <person name="Lindow S.E."/>
            <person name="Kobayashi D.Y."/>
            <person name="Raaijmakers J.M."/>
            <person name="Weller D.M."/>
            <person name="Thomashow L.S."/>
            <person name="Allen A.E."/>
            <person name="Paulsen I.T."/>
        </authorList>
    </citation>
    <scope>NUCLEOTIDE SEQUENCE [LARGE SCALE GENOMIC DNA]</scope>
    <source>
        <strain evidence="2">Q2-87</strain>
    </source>
</reference>
<dbReference type="PATRIC" id="fig|1038922.3.peg.1681"/>
<evidence type="ECO:0000313" key="2">
    <source>
        <dbReference type="EMBL" id="EJL05269.1"/>
    </source>
</evidence>
<keyword evidence="2" id="KW-0012">Acyltransferase</keyword>
<gene>
    <name evidence="2" type="ORF">PflQ2_3834</name>
</gene>
<evidence type="ECO:0000256" key="1">
    <source>
        <dbReference type="ARBA" id="ARBA00007274"/>
    </source>
</evidence>
<comment type="similarity">
    <text evidence="1">Belongs to the transferase hexapeptide repeat family.</text>
</comment>
<dbReference type="GO" id="GO:0016746">
    <property type="term" value="F:acyltransferase activity"/>
    <property type="evidence" value="ECO:0007669"/>
    <property type="project" value="UniProtKB-KW"/>
</dbReference>
<organism evidence="2">
    <name type="scientific">Pseudomonas fluorescens (strain Q2-87)</name>
    <dbReference type="NCBI Taxonomy" id="1038922"/>
    <lineage>
        <taxon>Bacteria</taxon>
        <taxon>Pseudomonadati</taxon>
        <taxon>Pseudomonadota</taxon>
        <taxon>Gammaproteobacteria</taxon>
        <taxon>Pseudomonadales</taxon>
        <taxon>Pseudomonadaceae</taxon>
        <taxon>Pseudomonas</taxon>
    </lineage>
</organism>
<comment type="caution">
    <text evidence="2">The sequence shown here is derived from an EMBL/GenBank/DDBJ whole genome shotgun (WGS) entry which is preliminary data.</text>
</comment>